<proteinExistence type="predicted"/>
<name>A0A0F9RZS5_9ZZZZ</name>
<reference evidence="1" key="1">
    <citation type="journal article" date="2015" name="Nature">
        <title>Complex archaea that bridge the gap between prokaryotes and eukaryotes.</title>
        <authorList>
            <person name="Spang A."/>
            <person name="Saw J.H."/>
            <person name="Jorgensen S.L."/>
            <person name="Zaremba-Niedzwiedzka K."/>
            <person name="Martijn J."/>
            <person name="Lind A.E."/>
            <person name="van Eijk R."/>
            <person name="Schleper C."/>
            <person name="Guy L."/>
            <person name="Ettema T.J."/>
        </authorList>
    </citation>
    <scope>NUCLEOTIDE SEQUENCE</scope>
</reference>
<accession>A0A0F9RZS5</accession>
<dbReference type="EMBL" id="LAZR01000884">
    <property type="protein sequence ID" value="KKN55457.1"/>
    <property type="molecule type" value="Genomic_DNA"/>
</dbReference>
<dbReference type="AlphaFoldDB" id="A0A0F9RZS5"/>
<sequence length="160" mass="16677">MTITTGIGELFLEELFIGTHNLYEGAGPDTIKCALYGPNAAIGPTTAVYTTTGEVTGGGYTAGGVSLVLEVVGKTGSDRAGGTQFSNGAYLQPTLVTNLPFTGAACRGIMIYNVTQSNRNIFTLDFGQNLIPVTGVKINWAIGDVVNWSDALIPLIGRSN</sequence>
<gene>
    <name evidence="1" type="ORF">LCGC14_0582270</name>
</gene>
<organism evidence="1">
    <name type="scientific">marine sediment metagenome</name>
    <dbReference type="NCBI Taxonomy" id="412755"/>
    <lineage>
        <taxon>unclassified sequences</taxon>
        <taxon>metagenomes</taxon>
        <taxon>ecological metagenomes</taxon>
    </lineage>
</organism>
<comment type="caution">
    <text evidence="1">The sequence shown here is derived from an EMBL/GenBank/DDBJ whole genome shotgun (WGS) entry which is preliminary data.</text>
</comment>
<evidence type="ECO:0000313" key="1">
    <source>
        <dbReference type="EMBL" id="KKN55457.1"/>
    </source>
</evidence>
<protein>
    <submittedName>
        <fullName evidence="1">Uncharacterized protein</fullName>
    </submittedName>
</protein>